<evidence type="ECO:0000313" key="2">
    <source>
        <dbReference type="Proteomes" id="UP001144978"/>
    </source>
</evidence>
<accession>A0ACC1PYG8</accession>
<dbReference type="Proteomes" id="UP001144978">
    <property type="component" value="Unassembled WGS sequence"/>
</dbReference>
<protein>
    <submittedName>
        <fullName evidence="1">Uncharacterized protein</fullName>
    </submittedName>
</protein>
<proteinExistence type="predicted"/>
<keyword evidence="2" id="KW-1185">Reference proteome</keyword>
<comment type="caution">
    <text evidence="1">The sequence shown here is derived from an EMBL/GenBank/DDBJ whole genome shotgun (WGS) entry which is preliminary data.</text>
</comment>
<sequence length="85" mass="9735">MGRHVTTRHAKVEEYKCGRCGRPFSRRDAALRHMKTMCSPEKQKAREARRKSFGDADGEWDEEDDEGEHTLWRAVGSTLTRASVA</sequence>
<name>A0ACC1PYG8_9APHY</name>
<reference evidence="1" key="1">
    <citation type="submission" date="2022-08" db="EMBL/GenBank/DDBJ databases">
        <title>Genome Sequence of Pycnoporus sanguineus.</title>
        <authorList>
            <person name="Buettner E."/>
        </authorList>
    </citation>
    <scope>NUCLEOTIDE SEQUENCE</scope>
    <source>
        <strain evidence="1">CG-C14</strain>
    </source>
</reference>
<evidence type="ECO:0000313" key="1">
    <source>
        <dbReference type="EMBL" id="KAJ3004468.1"/>
    </source>
</evidence>
<organism evidence="1 2">
    <name type="scientific">Trametes sanguinea</name>
    <dbReference type="NCBI Taxonomy" id="158606"/>
    <lineage>
        <taxon>Eukaryota</taxon>
        <taxon>Fungi</taxon>
        <taxon>Dikarya</taxon>
        <taxon>Basidiomycota</taxon>
        <taxon>Agaricomycotina</taxon>
        <taxon>Agaricomycetes</taxon>
        <taxon>Polyporales</taxon>
        <taxon>Polyporaceae</taxon>
        <taxon>Trametes</taxon>
    </lineage>
</organism>
<gene>
    <name evidence="1" type="ORF">NUW54_g4799</name>
</gene>
<dbReference type="EMBL" id="JANSHE010001124">
    <property type="protein sequence ID" value="KAJ3004468.1"/>
    <property type="molecule type" value="Genomic_DNA"/>
</dbReference>